<evidence type="ECO:0000313" key="3">
    <source>
        <dbReference type="Proteomes" id="UP001378592"/>
    </source>
</evidence>
<feature type="transmembrane region" description="Helical" evidence="1">
    <location>
        <begin position="97"/>
        <end position="115"/>
    </location>
</feature>
<keyword evidence="1" id="KW-1133">Transmembrane helix</keyword>
<proteinExistence type="predicted"/>
<sequence length="199" mass="22249">MPRRAPEFRPWGWRNFRTVQRRDPVQGPWYRLPPPERSGVRGAGEERCGSCAQSLDGRRAAMAVESWTERATGRVTEAALRLRQPARRFAGSVRSSVTVGAIAIGAYTLLIGSIFCHSPWRYRPVSALLGTSSGFAYLTAIMDIVLIFGILIREDKVLKYIVCACMALYLVTIPLSGCNFFACAIVGYFDVPLWEIPRF</sequence>
<dbReference type="AlphaFoldDB" id="A0AAN9Z9Q4"/>
<organism evidence="2 3">
    <name type="scientific">Gryllus longicercus</name>
    <dbReference type="NCBI Taxonomy" id="2509291"/>
    <lineage>
        <taxon>Eukaryota</taxon>
        <taxon>Metazoa</taxon>
        <taxon>Ecdysozoa</taxon>
        <taxon>Arthropoda</taxon>
        <taxon>Hexapoda</taxon>
        <taxon>Insecta</taxon>
        <taxon>Pterygota</taxon>
        <taxon>Neoptera</taxon>
        <taxon>Polyneoptera</taxon>
        <taxon>Orthoptera</taxon>
        <taxon>Ensifera</taxon>
        <taxon>Gryllidea</taxon>
        <taxon>Grylloidea</taxon>
        <taxon>Gryllidae</taxon>
        <taxon>Gryllinae</taxon>
        <taxon>Gryllus</taxon>
    </lineage>
</organism>
<evidence type="ECO:0000313" key="2">
    <source>
        <dbReference type="EMBL" id="KAK7868122.1"/>
    </source>
</evidence>
<name>A0AAN9Z9Q4_9ORTH</name>
<keyword evidence="1" id="KW-0472">Membrane</keyword>
<keyword evidence="1" id="KW-0812">Transmembrane</keyword>
<evidence type="ECO:0000256" key="1">
    <source>
        <dbReference type="SAM" id="Phobius"/>
    </source>
</evidence>
<protein>
    <submittedName>
        <fullName evidence="2">Uncharacterized protein</fullName>
    </submittedName>
</protein>
<keyword evidence="3" id="KW-1185">Reference proteome</keyword>
<comment type="caution">
    <text evidence="2">The sequence shown here is derived from an EMBL/GenBank/DDBJ whole genome shotgun (WGS) entry which is preliminary data.</text>
</comment>
<dbReference type="Proteomes" id="UP001378592">
    <property type="component" value="Unassembled WGS sequence"/>
</dbReference>
<gene>
    <name evidence="2" type="ORF">R5R35_005562</name>
</gene>
<feature type="transmembrane region" description="Helical" evidence="1">
    <location>
        <begin position="160"/>
        <end position="189"/>
    </location>
</feature>
<accession>A0AAN9Z9Q4</accession>
<feature type="non-terminal residue" evidence="2">
    <location>
        <position position="199"/>
    </location>
</feature>
<feature type="transmembrane region" description="Helical" evidence="1">
    <location>
        <begin position="135"/>
        <end position="153"/>
    </location>
</feature>
<reference evidence="2 3" key="1">
    <citation type="submission" date="2024-03" db="EMBL/GenBank/DDBJ databases">
        <title>The genome assembly and annotation of the cricket Gryllus longicercus Weissman &amp; Gray.</title>
        <authorList>
            <person name="Szrajer S."/>
            <person name="Gray D."/>
            <person name="Ylla G."/>
        </authorList>
    </citation>
    <scope>NUCLEOTIDE SEQUENCE [LARGE SCALE GENOMIC DNA]</scope>
    <source>
        <strain evidence="2">DAG 2021-001</strain>
        <tissue evidence="2">Whole body minus gut</tissue>
    </source>
</reference>
<dbReference type="EMBL" id="JAZDUA010000100">
    <property type="protein sequence ID" value="KAK7868122.1"/>
    <property type="molecule type" value="Genomic_DNA"/>
</dbReference>